<dbReference type="EMBL" id="CP036150">
    <property type="protein sequence ID" value="QEN07428.1"/>
    <property type="molecule type" value="Genomic_DNA"/>
</dbReference>
<dbReference type="AlphaFoldDB" id="A0A5C1QJE4"/>
<dbReference type="OrthoDB" id="9810814at2"/>
<organism evidence="1 2">
    <name type="scientific">Oceanispirochaeta crateris</name>
    <dbReference type="NCBI Taxonomy" id="2518645"/>
    <lineage>
        <taxon>Bacteria</taxon>
        <taxon>Pseudomonadati</taxon>
        <taxon>Spirochaetota</taxon>
        <taxon>Spirochaetia</taxon>
        <taxon>Spirochaetales</taxon>
        <taxon>Spirochaetaceae</taxon>
        <taxon>Oceanispirochaeta</taxon>
    </lineage>
</organism>
<accession>A0A5C1QJE4</accession>
<evidence type="ECO:0008006" key="3">
    <source>
        <dbReference type="Google" id="ProtNLM"/>
    </source>
</evidence>
<sequence>MKYKLETIPVWDALKEDTECPFCSLKEIAEKRYLKYYLGNSAMNPETRVELNKTGFCPDHFSQLLKERNPQHLGLITHTHLQDWSKDLDKRFPAEKSGRSSFFSTKNTDAIEFKTQNDSRIKDCLICDRIDKTIKRYTFTTCILWKKDEEEFRRFLSESKGFCIPHEGDLLLMAEEVFKKSEKNDFFNEIKDIQKKSFQRLEEELAWFTQKFKAENNSKPWGSSEDAHYRVIQKLTGKRTEH</sequence>
<evidence type="ECO:0000313" key="1">
    <source>
        <dbReference type="EMBL" id="QEN07428.1"/>
    </source>
</evidence>
<gene>
    <name evidence="1" type="ORF">EXM22_05270</name>
</gene>
<dbReference type="Pfam" id="PF19538">
    <property type="entry name" value="DUF6062"/>
    <property type="match status" value="1"/>
</dbReference>
<keyword evidence="2" id="KW-1185">Reference proteome</keyword>
<evidence type="ECO:0000313" key="2">
    <source>
        <dbReference type="Proteomes" id="UP000324209"/>
    </source>
</evidence>
<name>A0A5C1QJE4_9SPIO</name>
<proteinExistence type="predicted"/>
<dbReference type="RefSeq" id="WP_149485508.1">
    <property type="nucleotide sequence ID" value="NZ_CP036150.1"/>
</dbReference>
<dbReference type="Proteomes" id="UP000324209">
    <property type="component" value="Chromosome"/>
</dbReference>
<dbReference type="InterPro" id="IPR045706">
    <property type="entry name" value="DUF6062"/>
</dbReference>
<protein>
    <recommendedName>
        <fullName evidence="3">ABC transporter substrate-binding protein</fullName>
    </recommendedName>
</protein>
<dbReference type="KEGG" id="ock:EXM22_05270"/>
<reference evidence="1 2" key="1">
    <citation type="submission" date="2019-02" db="EMBL/GenBank/DDBJ databases">
        <title>Complete Genome Sequence and Methylome Analysis of free living Spirochaetas.</title>
        <authorList>
            <person name="Fomenkov A."/>
            <person name="Dubinina G."/>
            <person name="Leshcheva N."/>
            <person name="Mikheeva N."/>
            <person name="Grabovich M."/>
            <person name="Vincze T."/>
            <person name="Roberts R.J."/>
        </authorList>
    </citation>
    <scope>NUCLEOTIDE SEQUENCE [LARGE SCALE GENOMIC DNA]</scope>
    <source>
        <strain evidence="1 2">K2</strain>
    </source>
</reference>